<evidence type="ECO:0000313" key="3">
    <source>
        <dbReference type="Proteomes" id="UP000185663"/>
    </source>
</evidence>
<dbReference type="AlphaFoldDB" id="A0A1H1QSP2"/>
<gene>
    <name evidence="2" type="ORF">SAMN04489860_1162</name>
</gene>
<dbReference type="RefSeq" id="WP_155990682.1">
    <property type="nucleotide sequence ID" value="NZ_LT629776.1"/>
</dbReference>
<protein>
    <recommendedName>
        <fullName evidence="4">Integral membrane protein</fullName>
    </recommendedName>
</protein>
<dbReference type="OrthoDB" id="5150205at2"/>
<keyword evidence="3" id="KW-1185">Reference proteome</keyword>
<dbReference type="Proteomes" id="UP000185663">
    <property type="component" value="Chromosome I"/>
</dbReference>
<dbReference type="STRING" id="545619.SAMN04489860_1162"/>
<feature type="transmembrane region" description="Helical" evidence="1">
    <location>
        <begin position="110"/>
        <end position="131"/>
    </location>
</feature>
<sequence>MSDIDPAATPQSPSAPRSRALTVVLVGLGLEVVAAVAGAVLLLVGLADVPGELVAMTLFLVVCALGLAAALYFSGRALVRGSRRGRAPTITWQIFQVIVGVGAVQSGNPVVGVPLVVVAVAVVVGVLRVAADTERSAAG</sequence>
<proteinExistence type="predicted"/>
<dbReference type="EMBL" id="LT629776">
    <property type="protein sequence ID" value="SDS26333.1"/>
    <property type="molecule type" value="Genomic_DNA"/>
</dbReference>
<keyword evidence="1" id="KW-1133">Transmembrane helix</keyword>
<feature type="transmembrane region" description="Helical" evidence="1">
    <location>
        <begin position="21"/>
        <end position="47"/>
    </location>
</feature>
<evidence type="ECO:0000256" key="1">
    <source>
        <dbReference type="SAM" id="Phobius"/>
    </source>
</evidence>
<dbReference type="eggNOG" id="ENOG502ZDVC">
    <property type="taxonomic scope" value="Bacteria"/>
</dbReference>
<keyword evidence="1" id="KW-0472">Membrane</keyword>
<keyword evidence="1" id="KW-0812">Transmembrane</keyword>
<organism evidence="2 3">
    <name type="scientific">Paraoerskovia marina</name>
    <dbReference type="NCBI Taxonomy" id="545619"/>
    <lineage>
        <taxon>Bacteria</taxon>
        <taxon>Bacillati</taxon>
        <taxon>Actinomycetota</taxon>
        <taxon>Actinomycetes</taxon>
        <taxon>Micrococcales</taxon>
        <taxon>Cellulomonadaceae</taxon>
        <taxon>Paraoerskovia</taxon>
    </lineage>
</organism>
<accession>A0A1H1QSP2</accession>
<evidence type="ECO:0000313" key="2">
    <source>
        <dbReference type="EMBL" id="SDS26333.1"/>
    </source>
</evidence>
<feature type="transmembrane region" description="Helical" evidence="1">
    <location>
        <begin position="53"/>
        <end position="73"/>
    </location>
</feature>
<feature type="transmembrane region" description="Helical" evidence="1">
    <location>
        <begin position="85"/>
        <end position="104"/>
    </location>
</feature>
<evidence type="ECO:0008006" key="4">
    <source>
        <dbReference type="Google" id="ProtNLM"/>
    </source>
</evidence>
<name>A0A1H1QSP2_9CELL</name>
<reference evidence="2 3" key="1">
    <citation type="submission" date="2016-10" db="EMBL/GenBank/DDBJ databases">
        <authorList>
            <person name="de Groot N.N."/>
        </authorList>
    </citation>
    <scope>NUCLEOTIDE SEQUENCE [LARGE SCALE GENOMIC DNA]</scope>
    <source>
        <strain evidence="2 3">DSM 22126</strain>
    </source>
</reference>